<feature type="signal peptide" evidence="3">
    <location>
        <begin position="1"/>
        <end position="22"/>
    </location>
</feature>
<reference evidence="5 6" key="1">
    <citation type="submission" date="2014-11" db="EMBL/GenBank/DDBJ databases">
        <authorList>
            <person name="Zhu J."/>
            <person name="Qi W."/>
            <person name="Song R."/>
        </authorList>
    </citation>
    <scope>NUCLEOTIDE SEQUENCE [LARGE SCALE GENOMIC DNA]</scope>
</reference>
<dbReference type="VEuPathDB" id="CryptoDB:Vbra_15203"/>
<dbReference type="Pfam" id="PF00135">
    <property type="entry name" value="COesterase"/>
    <property type="match status" value="1"/>
</dbReference>
<evidence type="ECO:0000313" key="5">
    <source>
        <dbReference type="EMBL" id="CEM11758.1"/>
    </source>
</evidence>
<feature type="domain" description="Carboxylesterase type B" evidence="4">
    <location>
        <begin position="66"/>
        <end position="651"/>
    </location>
</feature>
<comment type="similarity">
    <text evidence="1">Belongs to the type-B carboxylesterase/lipase family.</text>
</comment>
<evidence type="ECO:0000256" key="2">
    <source>
        <dbReference type="ARBA" id="ARBA00022801"/>
    </source>
</evidence>
<evidence type="ECO:0000256" key="3">
    <source>
        <dbReference type="SAM" id="SignalP"/>
    </source>
</evidence>
<dbReference type="GO" id="GO:0019695">
    <property type="term" value="P:choline metabolic process"/>
    <property type="evidence" value="ECO:0007669"/>
    <property type="project" value="TreeGrafter"/>
</dbReference>
<keyword evidence="2" id="KW-0378">Hydrolase</keyword>
<dbReference type="InterPro" id="IPR050654">
    <property type="entry name" value="AChE-related_enzymes"/>
</dbReference>
<sequence length="750" mass="81054">MIRLSCLWGGLIVVLCVTRCATEPVFIPVEDSAERCEGGDKADLPDGFGCVRFDPGESTATVGRDEGEAVEFFLGIQYATAERFEPATERVYGEDDAGTTINGEENQGDACVSGCKLTIDTPDICEAPNGVESEECLFLSIWRPQDESLRTTQIIIILHGGGFLAGTGMADFVYAEEVARRTGALVASVNYRLGVLGWLSSFTTEPNERPELPGNYGLTDAWAVLRWLERYATFFVGEVCDKGSRLCDFSELSLNLWGFSAGAKLAACVLTSPVTPLATNLPLGQIEQVILSSGSWGLPDRAGPLLTVQTEAILKTLECIGLFESLKVDANGAFVVREETIECLKNADVEKIRLGNAAGLAAIVVGDFSYLAEPYSPVGVAPFLPDTDCVQDLKEGKFYGQEAGSFPADDRPRFLITGGKNEGTLFIRAALDLLPNLPGSSLISALLSAKSYVIALLLLFGPEDAKCLLREYPANGKEGSEPANGPGSAPDTVSSVSSAYGDYYFSCSARALCKALAGSADGGVVCYGSFYESGWDFSTPEFMTNAKSPQGGQFDIYRSFCFEPGITCHLEEQMWVLGNGERIFPNFDFSEDLEEDVALTLDEPGDPVRNQGFLPIVKNFIDTGFPFDPTDNSDGVWPPFTEDAANYVALSDLIDGADNSPVSFFKTVAQVEQDGGFKIEECACWDEINPDYDATWLQIKKRRYDIFSTTDAEAETRLLELFALHGPPAKSDCVGSDCIMGWDGKTSPVN</sequence>
<evidence type="ECO:0000313" key="6">
    <source>
        <dbReference type="Proteomes" id="UP000041254"/>
    </source>
</evidence>
<dbReference type="AlphaFoldDB" id="A0A0G4FEZ9"/>
<dbReference type="PANTHER" id="PTHR43918">
    <property type="entry name" value="ACETYLCHOLINESTERASE"/>
    <property type="match status" value="1"/>
</dbReference>
<name>A0A0G4FEZ9_VITBC</name>
<evidence type="ECO:0000259" key="4">
    <source>
        <dbReference type="Pfam" id="PF00135"/>
    </source>
</evidence>
<evidence type="ECO:0000256" key="1">
    <source>
        <dbReference type="ARBA" id="ARBA00005964"/>
    </source>
</evidence>
<dbReference type="ESTHER" id="9alve-a0a0g4fez9">
    <property type="family name" value="Carb_B_Root"/>
</dbReference>
<organism evidence="5 6">
    <name type="scientific">Vitrella brassicaformis (strain CCMP3155)</name>
    <dbReference type="NCBI Taxonomy" id="1169540"/>
    <lineage>
        <taxon>Eukaryota</taxon>
        <taxon>Sar</taxon>
        <taxon>Alveolata</taxon>
        <taxon>Colpodellida</taxon>
        <taxon>Vitrellaceae</taxon>
        <taxon>Vitrella</taxon>
    </lineage>
</organism>
<protein>
    <recommendedName>
        <fullName evidence="4">Carboxylesterase type B domain-containing protein</fullName>
    </recommendedName>
</protein>
<dbReference type="GO" id="GO:0003990">
    <property type="term" value="F:acetylcholinesterase activity"/>
    <property type="evidence" value="ECO:0007669"/>
    <property type="project" value="TreeGrafter"/>
</dbReference>
<keyword evidence="6" id="KW-1185">Reference proteome</keyword>
<dbReference type="GO" id="GO:0005615">
    <property type="term" value="C:extracellular space"/>
    <property type="evidence" value="ECO:0007669"/>
    <property type="project" value="TreeGrafter"/>
</dbReference>
<dbReference type="InterPro" id="IPR029058">
    <property type="entry name" value="AB_hydrolase_fold"/>
</dbReference>
<gene>
    <name evidence="5" type="ORF">Vbra_15203</name>
</gene>
<dbReference type="InParanoid" id="A0A0G4FEZ9"/>
<dbReference type="GO" id="GO:0005886">
    <property type="term" value="C:plasma membrane"/>
    <property type="evidence" value="ECO:0007669"/>
    <property type="project" value="TreeGrafter"/>
</dbReference>
<dbReference type="EMBL" id="CDMY01000424">
    <property type="protein sequence ID" value="CEM11758.1"/>
    <property type="molecule type" value="Genomic_DNA"/>
</dbReference>
<dbReference type="SUPFAM" id="SSF53474">
    <property type="entry name" value="alpha/beta-Hydrolases"/>
    <property type="match status" value="1"/>
</dbReference>
<dbReference type="Gene3D" id="3.40.50.1820">
    <property type="entry name" value="alpha/beta hydrolase"/>
    <property type="match status" value="1"/>
</dbReference>
<dbReference type="GO" id="GO:0006581">
    <property type="term" value="P:acetylcholine catabolic process"/>
    <property type="evidence" value="ECO:0007669"/>
    <property type="project" value="TreeGrafter"/>
</dbReference>
<dbReference type="OrthoDB" id="408631at2759"/>
<dbReference type="STRING" id="1169540.A0A0G4FEZ9"/>
<keyword evidence="3" id="KW-0732">Signal</keyword>
<proteinExistence type="inferred from homology"/>
<dbReference type="Proteomes" id="UP000041254">
    <property type="component" value="Unassembled WGS sequence"/>
</dbReference>
<accession>A0A0G4FEZ9</accession>
<feature type="chain" id="PRO_5005188716" description="Carboxylesterase type B domain-containing protein" evidence="3">
    <location>
        <begin position="23"/>
        <end position="750"/>
    </location>
</feature>
<dbReference type="PhylomeDB" id="A0A0G4FEZ9"/>
<dbReference type="InterPro" id="IPR002018">
    <property type="entry name" value="CarbesteraseB"/>
</dbReference>
<dbReference type="PANTHER" id="PTHR43918:SF4">
    <property type="entry name" value="CARBOXYLIC ESTER HYDROLASE"/>
    <property type="match status" value="1"/>
</dbReference>